<sequence>MNVLLLHCLALATVEHNPSNCSFVNSHFSSLLTF</sequence>
<reference evidence="1 2" key="1">
    <citation type="journal article" date="2006" name="Science">
        <title>The genome of black cottonwood, Populus trichocarpa (Torr. &amp; Gray).</title>
        <authorList>
            <person name="Tuskan G.A."/>
            <person name="Difazio S."/>
            <person name="Jansson S."/>
            <person name="Bohlmann J."/>
            <person name="Grigoriev I."/>
            <person name="Hellsten U."/>
            <person name="Putnam N."/>
            <person name="Ralph S."/>
            <person name="Rombauts S."/>
            <person name="Salamov A."/>
            <person name="Schein J."/>
            <person name="Sterck L."/>
            <person name="Aerts A."/>
            <person name="Bhalerao R.R."/>
            <person name="Bhalerao R.P."/>
            <person name="Blaudez D."/>
            <person name="Boerjan W."/>
            <person name="Brun A."/>
            <person name="Brunner A."/>
            <person name="Busov V."/>
            <person name="Campbell M."/>
            <person name="Carlson J."/>
            <person name="Chalot M."/>
            <person name="Chapman J."/>
            <person name="Chen G.L."/>
            <person name="Cooper D."/>
            <person name="Coutinho P.M."/>
            <person name="Couturier J."/>
            <person name="Covert S."/>
            <person name="Cronk Q."/>
            <person name="Cunningham R."/>
            <person name="Davis J."/>
            <person name="Degroeve S."/>
            <person name="Dejardin A."/>
            <person name="Depamphilis C."/>
            <person name="Detter J."/>
            <person name="Dirks B."/>
            <person name="Dubchak I."/>
            <person name="Duplessis S."/>
            <person name="Ehlting J."/>
            <person name="Ellis B."/>
            <person name="Gendler K."/>
            <person name="Goodstein D."/>
            <person name="Gribskov M."/>
            <person name="Grimwood J."/>
            <person name="Groover A."/>
            <person name="Gunter L."/>
            <person name="Hamberger B."/>
            <person name="Heinze B."/>
            <person name="Helariutta Y."/>
            <person name="Henrissat B."/>
            <person name="Holligan D."/>
            <person name="Holt R."/>
            <person name="Huang W."/>
            <person name="Islam-Faridi N."/>
            <person name="Jones S."/>
            <person name="Jones-Rhoades M."/>
            <person name="Jorgensen R."/>
            <person name="Joshi C."/>
            <person name="Kangasjarvi J."/>
            <person name="Karlsson J."/>
            <person name="Kelleher C."/>
            <person name="Kirkpatrick R."/>
            <person name="Kirst M."/>
            <person name="Kohler A."/>
            <person name="Kalluri U."/>
            <person name="Larimer F."/>
            <person name="Leebens-Mack J."/>
            <person name="Leple J.C."/>
            <person name="Locascio P."/>
            <person name="Lou Y."/>
            <person name="Lucas S."/>
            <person name="Martin F."/>
            <person name="Montanini B."/>
            <person name="Napoli C."/>
            <person name="Nelson D.R."/>
            <person name="Nelson C."/>
            <person name="Nieminen K."/>
            <person name="Nilsson O."/>
            <person name="Pereda V."/>
            <person name="Peter G."/>
            <person name="Philippe R."/>
            <person name="Pilate G."/>
            <person name="Poliakov A."/>
            <person name="Razumovskaya J."/>
            <person name="Richardson P."/>
            <person name="Rinaldi C."/>
            <person name="Ritland K."/>
            <person name="Rouze P."/>
            <person name="Ryaboy D."/>
            <person name="Schmutz J."/>
            <person name="Schrader J."/>
            <person name="Segerman B."/>
            <person name="Shin H."/>
            <person name="Siddiqui A."/>
            <person name="Sterky F."/>
            <person name="Terry A."/>
            <person name="Tsai C.J."/>
            <person name="Uberbacher E."/>
            <person name="Unneberg P."/>
            <person name="Vahala J."/>
            <person name="Wall K."/>
            <person name="Wessler S."/>
            <person name="Yang G."/>
            <person name="Yin T."/>
            <person name="Douglas C."/>
            <person name="Marra M."/>
            <person name="Sandberg G."/>
            <person name="Van de Peer Y."/>
            <person name="Rokhsar D."/>
        </authorList>
    </citation>
    <scope>NUCLEOTIDE SEQUENCE [LARGE SCALE GENOMIC DNA]</scope>
    <source>
        <strain evidence="2">cv. Nisqually</strain>
    </source>
</reference>
<dbReference type="Proteomes" id="UP000006729">
    <property type="component" value="Chromosome 5"/>
</dbReference>
<evidence type="ECO:0000313" key="2">
    <source>
        <dbReference type="Proteomes" id="UP000006729"/>
    </source>
</evidence>
<organism evidence="1 2">
    <name type="scientific">Populus trichocarpa</name>
    <name type="common">Western balsam poplar</name>
    <name type="synonym">Populus balsamifera subsp. trichocarpa</name>
    <dbReference type="NCBI Taxonomy" id="3694"/>
    <lineage>
        <taxon>Eukaryota</taxon>
        <taxon>Viridiplantae</taxon>
        <taxon>Streptophyta</taxon>
        <taxon>Embryophyta</taxon>
        <taxon>Tracheophyta</taxon>
        <taxon>Spermatophyta</taxon>
        <taxon>Magnoliopsida</taxon>
        <taxon>eudicotyledons</taxon>
        <taxon>Gunneridae</taxon>
        <taxon>Pentapetalae</taxon>
        <taxon>rosids</taxon>
        <taxon>fabids</taxon>
        <taxon>Malpighiales</taxon>
        <taxon>Salicaceae</taxon>
        <taxon>Saliceae</taxon>
        <taxon>Populus</taxon>
    </lineage>
</organism>
<accession>A0ACC0T0F6</accession>
<proteinExistence type="predicted"/>
<evidence type="ECO:0000313" key="1">
    <source>
        <dbReference type="EMBL" id="KAI9394868.1"/>
    </source>
</evidence>
<gene>
    <name evidence="1" type="ORF">POPTR_005G150425v4</name>
</gene>
<dbReference type="EMBL" id="CM009294">
    <property type="protein sequence ID" value="KAI9394868.1"/>
    <property type="molecule type" value="Genomic_DNA"/>
</dbReference>
<name>A0ACC0T0F6_POPTR</name>
<comment type="caution">
    <text evidence="1">The sequence shown here is derived from an EMBL/GenBank/DDBJ whole genome shotgun (WGS) entry which is preliminary data.</text>
</comment>
<protein>
    <submittedName>
        <fullName evidence="1">Uncharacterized protein</fullName>
    </submittedName>
</protein>
<keyword evidence="2" id="KW-1185">Reference proteome</keyword>